<keyword evidence="2" id="KW-1003">Cell membrane</keyword>
<proteinExistence type="predicted"/>
<sequence length="389" mass="43993">MNWSIAKKNFSRQGLRASLNVLVTALSIIALIFMLSLLNGFQAQATKNVMNTDVGGGHYRAPGFDILSPTEWEDHTVKTPEILMQLDNKDKAEVLVLQGQLYPNRRLYPVQIRGISMEQSLLKLPLDNLKIFPKNIDDLIPAVVGAKMAKKSHLQKGDTLTLKWRDKSGAVDAKDVLIVDVGDMLNPRVDEGVLWLRLDHLRFMTDRKGEVSWVAVQNYIGPVPEFEFHPVELLMADLLALWRQDRINSKILWAILMTLVCISVFNTQMLNIFKRQKEIGTLMALGMDSNRIVKIFTLEGCLAAVWALVVALLLGLPFFIWFQGVGFDVSHLSESTLPIRETIYPDYQPMEIIYSLVIVFILIVASSWLPVKKITRLDPTMALRGRAIK</sequence>
<evidence type="ECO:0000256" key="4">
    <source>
        <dbReference type="ARBA" id="ARBA00022989"/>
    </source>
</evidence>
<evidence type="ECO:0000313" key="8">
    <source>
        <dbReference type="EMBL" id="SVB39497.1"/>
    </source>
</evidence>
<dbReference type="Pfam" id="PF02687">
    <property type="entry name" value="FtsX"/>
    <property type="match status" value="1"/>
</dbReference>
<feature type="transmembrane region" description="Helical" evidence="6">
    <location>
        <begin position="352"/>
        <end position="371"/>
    </location>
</feature>
<evidence type="ECO:0000256" key="6">
    <source>
        <dbReference type="SAM" id="Phobius"/>
    </source>
</evidence>
<dbReference type="InterPro" id="IPR051447">
    <property type="entry name" value="Lipoprotein-release_system"/>
</dbReference>
<dbReference type="GO" id="GO:0098797">
    <property type="term" value="C:plasma membrane protein complex"/>
    <property type="evidence" value="ECO:0007669"/>
    <property type="project" value="TreeGrafter"/>
</dbReference>
<dbReference type="PANTHER" id="PTHR30489:SF0">
    <property type="entry name" value="LIPOPROTEIN-RELEASING SYSTEM TRANSMEMBRANE PROTEIN LOLE"/>
    <property type="match status" value="1"/>
</dbReference>
<dbReference type="PANTHER" id="PTHR30489">
    <property type="entry name" value="LIPOPROTEIN-RELEASING SYSTEM TRANSMEMBRANE PROTEIN LOLE"/>
    <property type="match status" value="1"/>
</dbReference>
<dbReference type="GO" id="GO:0044874">
    <property type="term" value="P:lipoprotein localization to outer membrane"/>
    <property type="evidence" value="ECO:0007669"/>
    <property type="project" value="TreeGrafter"/>
</dbReference>
<name>A0A382DPJ3_9ZZZZ</name>
<evidence type="ECO:0000256" key="2">
    <source>
        <dbReference type="ARBA" id="ARBA00022475"/>
    </source>
</evidence>
<organism evidence="8">
    <name type="scientific">marine metagenome</name>
    <dbReference type="NCBI Taxonomy" id="408172"/>
    <lineage>
        <taxon>unclassified sequences</taxon>
        <taxon>metagenomes</taxon>
        <taxon>ecological metagenomes</taxon>
    </lineage>
</organism>
<reference evidence="8" key="1">
    <citation type="submission" date="2018-05" db="EMBL/GenBank/DDBJ databases">
        <authorList>
            <person name="Lanie J.A."/>
            <person name="Ng W.-L."/>
            <person name="Kazmierczak K.M."/>
            <person name="Andrzejewski T.M."/>
            <person name="Davidsen T.M."/>
            <person name="Wayne K.J."/>
            <person name="Tettelin H."/>
            <person name="Glass J.I."/>
            <person name="Rusch D."/>
            <person name="Podicherti R."/>
            <person name="Tsui H.-C.T."/>
            <person name="Winkler M.E."/>
        </authorList>
    </citation>
    <scope>NUCLEOTIDE SEQUENCE</scope>
</reference>
<feature type="transmembrane region" description="Helical" evidence="6">
    <location>
        <begin position="293"/>
        <end position="322"/>
    </location>
</feature>
<feature type="domain" description="ABC3 transporter permease C-terminal" evidence="7">
    <location>
        <begin position="254"/>
        <end position="379"/>
    </location>
</feature>
<evidence type="ECO:0000256" key="5">
    <source>
        <dbReference type="ARBA" id="ARBA00023136"/>
    </source>
</evidence>
<gene>
    <name evidence="8" type="ORF">METZ01_LOCUS192351</name>
</gene>
<evidence type="ECO:0000256" key="1">
    <source>
        <dbReference type="ARBA" id="ARBA00004651"/>
    </source>
</evidence>
<evidence type="ECO:0000256" key="3">
    <source>
        <dbReference type="ARBA" id="ARBA00022692"/>
    </source>
</evidence>
<comment type="subcellular location">
    <subcellularLocation>
        <location evidence="1">Cell membrane</location>
        <topology evidence="1">Multi-pass membrane protein</topology>
    </subcellularLocation>
</comment>
<keyword evidence="4 6" id="KW-1133">Transmembrane helix</keyword>
<evidence type="ECO:0000259" key="7">
    <source>
        <dbReference type="Pfam" id="PF02687"/>
    </source>
</evidence>
<dbReference type="EMBL" id="UINC01040096">
    <property type="protein sequence ID" value="SVB39497.1"/>
    <property type="molecule type" value="Genomic_DNA"/>
</dbReference>
<accession>A0A382DPJ3</accession>
<protein>
    <recommendedName>
        <fullName evidence="7">ABC3 transporter permease C-terminal domain-containing protein</fullName>
    </recommendedName>
</protein>
<dbReference type="InterPro" id="IPR003838">
    <property type="entry name" value="ABC3_permease_C"/>
</dbReference>
<feature type="transmembrane region" description="Helical" evidence="6">
    <location>
        <begin position="251"/>
        <end position="273"/>
    </location>
</feature>
<keyword evidence="3 6" id="KW-0812">Transmembrane</keyword>
<dbReference type="AlphaFoldDB" id="A0A382DPJ3"/>
<feature type="transmembrane region" description="Helical" evidence="6">
    <location>
        <begin position="21"/>
        <end position="41"/>
    </location>
</feature>
<keyword evidence="5 6" id="KW-0472">Membrane</keyword>